<organism evidence="3 4">
    <name type="scientific">Adineta steineri</name>
    <dbReference type="NCBI Taxonomy" id="433720"/>
    <lineage>
        <taxon>Eukaryota</taxon>
        <taxon>Metazoa</taxon>
        <taxon>Spiralia</taxon>
        <taxon>Gnathifera</taxon>
        <taxon>Rotifera</taxon>
        <taxon>Eurotatoria</taxon>
        <taxon>Bdelloidea</taxon>
        <taxon>Adinetida</taxon>
        <taxon>Adinetidae</taxon>
        <taxon>Adineta</taxon>
    </lineage>
</organism>
<evidence type="ECO:0000313" key="4">
    <source>
        <dbReference type="Proteomes" id="UP000663868"/>
    </source>
</evidence>
<feature type="compositionally biased region" description="Polar residues" evidence="1">
    <location>
        <begin position="865"/>
        <end position="878"/>
    </location>
</feature>
<dbReference type="Proteomes" id="UP000663860">
    <property type="component" value="Unassembled WGS sequence"/>
</dbReference>
<name>A0A818TJ44_9BILA</name>
<evidence type="ECO:0000313" key="2">
    <source>
        <dbReference type="EMBL" id="CAF0863459.1"/>
    </source>
</evidence>
<dbReference type="EMBL" id="CAJOBB010000443">
    <property type="protein sequence ID" value="CAF3680415.1"/>
    <property type="molecule type" value="Genomic_DNA"/>
</dbReference>
<protein>
    <submittedName>
        <fullName evidence="3">Uncharacterized protein</fullName>
    </submittedName>
</protein>
<dbReference type="EMBL" id="CAJNOE010000074">
    <property type="protein sequence ID" value="CAF0863459.1"/>
    <property type="molecule type" value="Genomic_DNA"/>
</dbReference>
<sequence>MDADAFTSIAVYKQRHEHRLREKNSKRRALNHARRMCLDTTPCTSTSITGSNTLYIPTNTNLDISNTNQHLEGDSYDESDEDKDDDLNELIPDLLYQLNTDECINDDEESLDNLMHHFNLSLPLHEMDTFLHDLTTLKRNEYCANLLFLLRKANICKSHADKFIQLIHTGLPIPNTMPKSMKDLLSTLQVESLFTKREICTMCHLDVNEHSNGNTCNLEGKQSNTTIFDIDVNTVLFHLLNRLWPSILEYKNEIESNTANDYNDIPFNYLYQNMIQKISGETEFITIILHLDGISICKSTKLKLWLLSGIIVELHPRIVLQNGNICKNFFYGVVGDCPALKIILEIIGHNGYFSCFYCYIKGIHIGGRGGKRQYYFANNIQLRDQKHYLLESLEAAKTSSNIYGHLGYSILHEILDVPLPYSIIGDYLHVTLLRHTRCIVKQIYSDLTPSERIKLDNNLRAQKFPHFFHRKVRAVCDFSFVKGTELKNLLLYALLPHLLPFISTQRLAHLALFVCFIRYYEDHEIYFDKLQNLVLHLHTHFDQIFNHHGSLCYLGTFSQEDFIGAISKNHHGSRCHGELIVYYYEIDFVLQNITLPNNSQNSHYVNGTIDPTQATASMLRDIHRHHLNMCGCDKPDECVRIFRRCLIDRKMYHSLIYFRRNLSVSYFVQYHNKQDILSFIDMASSSVVIRDKRLQHPRQIYSPSTTSVPLPSHYLIYIADTTSHLLVGRASIKNIHKNQATLVLNKRKFVGEIIFSGTFSLCQKELNKIQLASQSLNEDTTTDIDEVYDMENRNHNDEHTDEEEEVPNTQYDESDDEVLFNHNTSRKRKDLYSDLLTNDSQGAKRSKNKHSIDVHQDSSNDDDTQLNPATHNQDSPNTDKALRSIENKMNDFGKSMIKMSNVIHQLVSSSKTGSHNLDSYRDSNTQELFPSTVDYNGQNLIAIVAKDFGDYARQLMRELFSADELKVSVLPPRRPHLVRPALDPYRFQILNEAVRVKYRLGSHLYDDFFKYQLRPKLSDFLVEERRRESLKNARQQAKLALQTTGNQQTIN</sequence>
<accession>A0A818TJ44</accession>
<dbReference type="AlphaFoldDB" id="A0A818TJ44"/>
<gene>
    <name evidence="2" type="ORF">IZO911_LOCUS10255</name>
    <name evidence="3" type="ORF">KXQ929_LOCUS9631</name>
</gene>
<proteinExistence type="predicted"/>
<feature type="compositionally biased region" description="Acidic residues" evidence="1">
    <location>
        <begin position="799"/>
        <end position="818"/>
    </location>
</feature>
<feature type="region of interest" description="Disordered" evidence="1">
    <location>
        <begin position="794"/>
        <end position="824"/>
    </location>
</feature>
<evidence type="ECO:0000256" key="1">
    <source>
        <dbReference type="SAM" id="MobiDB-lite"/>
    </source>
</evidence>
<dbReference type="Proteomes" id="UP000663868">
    <property type="component" value="Unassembled WGS sequence"/>
</dbReference>
<evidence type="ECO:0000313" key="3">
    <source>
        <dbReference type="EMBL" id="CAF3680415.1"/>
    </source>
</evidence>
<comment type="caution">
    <text evidence="3">The sequence shown here is derived from an EMBL/GenBank/DDBJ whole genome shotgun (WGS) entry which is preliminary data.</text>
</comment>
<feature type="region of interest" description="Disordered" evidence="1">
    <location>
        <begin position="838"/>
        <end position="881"/>
    </location>
</feature>
<reference evidence="3" key="1">
    <citation type="submission" date="2021-02" db="EMBL/GenBank/DDBJ databases">
        <authorList>
            <person name="Nowell W R."/>
        </authorList>
    </citation>
    <scope>NUCLEOTIDE SEQUENCE</scope>
</reference>